<dbReference type="AlphaFoldDB" id="A2Q2J7"/>
<organism evidence="1">
    <name type="scientific">Medicago truncatula</name>
    <name type="common">Barrel medic</name>
    <name type="synonym">Medicago tribuloides</name>
    <dbReference type="NCBI Taxonomy" id="3880"/>
    <lineage>
        <taxon>Eukaryota</taxon>
        <taxon>Viridiplantae</taxon>
        <taxon>Streptophyta</taxon>
        <taxon>Embryophyta</taxon>
        <taxon>Tracheophyta</taxon>
        <taxon>Spermatophyta</taxon>
        <taxon>Magnoliopsida</taxon>
        <taxon>eudicotyledons</taxon>
        <taxon>Gunneridae</taxon>
        <taxon>Pentapetalae</taxon>
        <taxon>rosids</taxon>
        <taxon>fabids</taxon>
        <taxon>Fabales</taxon>
        <taxon>Fabaceae</taxon>
        <taxon>Papilionoideae</taxon>
        <taxon>50 kb inversion clade</taxon>
        <taxon>NPAAA clade</taxon>
        <taxon>Hologalegina</taxon>
        <taxon>IRL clade</taxon>
        <taxon>Trifolieae</taxon>
        <taxon>Medicago</taxon>
    </lineage>
</organism>
<evidence type="ECO:0000313" key="1">
    <source>
        <dbReference type="EMBL" id="ABN06133.1"/>
    </source>
</evidence>
<sequence>MDSNWYELFLRIRTGYSTESKANRQVRACSWMRTGYSTGDKYKIDRRKLLLDRASHLSEQKQIDGYKLFLVLN</sequence>
<reference evidence="1" key="2">
    <citation type="submission" date="2007-03" db="EMBL/GenBank/DDBJ databases">
        <authorList>
            <consortium name="The International Medicago Genome Annotation Group"/>
        </authorList>
    </citation>
    <scope>NUCLEOTIDE SEQUENCE</scope>
</reference>
<accession>A2Q2J7</accession>
<protein>
    <submittedName>
        <fullName evidence="1">Uncharacterized protein</fullName>
    </submittedName>
</protein>
<reference evidence="1" key="1">
    <citation type="submission" date="2005-04" db="EMBL/GenBank/DDBJ databases">
        <authorList>
            <person name="Town C.D."/>
        </authorList>
    </citation>
    <scope>NUCLEOTIDE SEQUENCE</scope>
</reference>
<gene>
    <name evidence="1" type="ORF">MtrDRAFT_AC150891g52v2</name>
</gene>
<dbReference type="EMBL" id="AC150891">
    <property type="protein sequence ID" value="ABN06133.1"/>
    <property type="molecule type" value="Genomic_DNA"/>
</dbReference>
<proteinExistence type="predicted"/>
<name>A2Q2J7_MEDTR</name>